<keyword evidence="11" id="KW-0325">Glycoprotein</keyword>
<keyword evidence="14" id="KW-1185">Reference proteome</keyword>
<keyword evidence="3" id="KW-0812">Transmembrane</keyword>
<organism evidence="13 14">
    <name type="scientific">Coptis chinensis</name>
    <dbReference type="NCBI Taxonomy" id="261450"/>
    <lineage>
        <taxon>Eukaryota</taxon>
        <taxon>Viridiplantae</taxon>
        <taxon>Streptophyta</taxon>
        <taxon>Embryophyta</taxon>
        <taxon>Tracheophyta</taxon>
        <taxon>Spermatophyta</taxon>
        <taxon>Magnoliopsida</taxon>
        <taxon>Ranunculales</taxon>
        <taxon>Ranunculaceae</taxon>
        <taxon>Coptidoideae</taxon>
        <taxon>Coptis</taxon>
    </lineage>
</organism>
<dbReference type="PROSITE" id="PS51485">
    <property type="entry name" value="PHYTOCYANIN"/>
    <property type="match status" value="1"/>
</dbReference>
<dbReference type="InterPro" id="IPR003245">
    <property type="entry name" value="Phytocyanin_dom"/>
</dbReference>
<evidence type="ECO:0000313" key="13">
    <source>
        <dbReference type="EMBL" id="KAF9613263.1"/>
    </source>
</evidence>
<dbReference type="GO" id="GO:0046872">
    <property type="term" value="F:metal ion binding"/>
    <property type="evidence" value="ECO:0007669"/>
    <property type="project" value="UniProtKB-KW"/>
</dbReference>
<protein>
    <recommendedName>
        <fullName evidence="12">Phytocyanin domain-containing protein</fullName>
    </recommendedName>
</protein>
<keyword evidence="6" id="KW-0249">Electron transport</keyword>
<dbReference type="InterPro" id="IPR039391">
    <property type="entry name" value="Phytocyanin-like"/>
</dbReference>
<dbReference type="Gene3D" id="2.60.40.420">
    <property type="entry name" value="Cupredoxins - blue copper proteins"/>
    <property type="match status" value="2"/>
</dbReference>
<sequence>MMAEWTIGFDYAAWANGKEFHVGDQLVFHCTIGAHNVFKVNGTSFQDCVVPPPNEALATGSDIVKLVVKSYSSRRINGFYLICSSSLAIMSVTIPRVVLATEYKVGDDSGWTIKFDYVAWTKDKEFHVVFSYPPGAHNVHKVNATGFKDCIVPPQNEVLSTGNDVITLATPGNKWYLCGIGQHCTVGGQKLSLTVLPAVVAPSPAPASPSSAIGVAKSGYHAFVLVLMAIAMNFIV</sequence>
<dbReference type="FunFam" id="2.60.40.420:FF:000067">
    <property type="entry name" value="Cupredoxin superfamily protein"/>
    <property type="match status" value="1"/>
</dbReference>
<evidence type="ECO:0000256" key="7">
    <source>
        <dbReference type="ARBA" id="ARBA00022989"/>
    </source>
</evidence>
<evidence type="ECO:0000256" key="9">
    <source>
        <dbReference type="ARBA" id="ARBA00023136"/>
    </source>
</evidence>
<dbReference type="AlphaFoldDB" id="A0A835IB21"/>
<dbReference type="OrthoDB" id="687943at2759"/>
<gene>
    <name evidence="13" type="ORF">IFM89_006762</name>
</gene>
<feature type="domain" description="Phytocyanin" evidence="12">
    <location>
        <begin position="101"/>
        <end position="197"/>
    </location>
</feature>
<accession>A0A835IB21</accession>
<dbReference type="CDD" id="cd04216">
    <property type="entry name" value="Phytocyanin"/>
    <property type="match status" value="1"/>
</dbReference>
<evidence type="ECO:0000313" key="14">
    <source>
        <dbReference type="Proteomes" id="UP000631114"/>
    </source>
</evidence>
<comment type="subcellular location">
    <subcellularLocation>
        <location evidence="1">Membrane</location>
        <topology evidence="1">Single-pass type I membrane protein</topology>
    </subcellularLocation>
</comment>
<name>A0A835IB21_9MAGN</name>
<evidence type="ECO:0000256" key="1">
    <source>
        <dbReference type="ARBA" id="ARBA00004479"/>
    </source>
</evidence>
<proteinExistence type="predicted"/>
<dbReference type="Pfam" id="PF02298">
    <property type="entry name" value="Cu_bind_like"/>
    <property type="match status" value="2"/>
</dbReference>
<evidence type="ECO:0000256" key="8">
    <source>
        <dbReference type="ARBA" id="ARBA00023008"/>
    </source>
</evidence>
<keyword evidence="10" id="KW-1015">Disulfide bond</keyword>
<keyword evidence="2" id="KW-0813">Transport</keyword>
<dbReference type="GO" id="GO:0009610">
    <property type="term" value="P:response to symbiotic fungus"/>
    <property type="evidence" value="ECO:0007669"/>
    <property type="project" value="UniProtKB-ARBA"/>
</dbReference>
<dbReference type="SUPFAM" id="SSF49503">
    <property type="entry name" value="Cupredoxins"/>
    <property type="match status" value="2"/>
</dbReference>
<keyword evidence="8" id="KW-0186">Copper</keyword>
<evidence type="ECO:0000259" key="12">
    <source>
        <dbReference type="PROSITE" id="PS51485"/>
    </source>
</evidence>
<evidence type="ECO:0000256" key="3">
    <source>
        <dbReference type="ARBA" id="ARBA00022692"/>
    </source>
</evidence>
<evidence type="ECO:0000256" key="10">
    <source>
        <dbReference type="ARBA" id="ARBA00023157"/>
    </source>
</evidence>
<dbReference type="Proteomes" id="UP000631114">
    <property type="component" value="Unassembled WGS sequence"/>
</dbReference>
<keyword evidence="7" id="KW-1133">Transmembrane helix</keyword>
<reference evidence="13 14" key="1">
    <citation type="submission" date="2020-10" db="EMBL/GenBank/DDBJ databases">
        <title>The Coptis chinensis genome and diversification of protoberbering-type alkaloids.</title>
        <authorList>
            <person name="Wang B."/>
            <person name="Shu S."/>
            <person name="Song C."/>
            <person name="Liu Y."/>
        </authorList>
    </citation>
    <scope>NUCLEOTIDE SEQUENCE [LARGE SCALE GENOMIC DNA]</scope>
    <source>
        <strain evidence="13">HL-2020</strain>
        <tissue evidence="13">Leaf</tissue>
    </source>
</reference>
<dbReference type="EMBL" id="JADFTS010000003">
    <property type="protein sequence ID" value="KAF9613263.1"/>
    <property type="molecule type" value="Genomic_DNA"/>
</dbReference>
<comment type="caution">
    <text evidence="13">The sequence shown here is derived from an EMBL/GenBank/DDBJ whole genome shotgun (WGS) entry which is preliminary data.</text>
</comment>
<evidence type="ECO:0000256" key="4">
    <source>
        <dbReference type="ARBA" id="ARBA00022723"/>
    </source>
</evidence>
<evidence type="ECO:0000256" key="11">
    <source>
        <dbReference type="ARBA" id="ARBA00023180"/>
    </source>
</evidence>
<dbReference type="InterPro" id="IPR008972">
    <property type="entry name" value="Cupredoxin"/>
</dbReference>
<dbReference type="GO" id="GO:0005886">
    <property type="term" value="C:plasma membrane"/>
    <property type="evidence" value="ECO:0007669"/>
    <property type="project" value="TreeGrafter"/>
</dbReference>
<keyword evidence="5" id="KW-0732">Signal</keyword>
<dbReference type="GO" id="GO:0009055">
    <property type="term" value="F:electron transfer activity"/>
    <property type="evidence" value="ECO:0007669"/>
    <property type="project" value="InterPro"/>
</dbReference>
<dbReference type="PANTHER" id="PTHR33021">
    <property type="entry name" value="BLUE COPPER PROTEIN"/>
    <property type="match status" value="1"/>
</dbReference>
<evidence type="ECO:0000256" key="2">
    <source>
        <dbReference type="ARBA" id="ARBA00022448"/>
    </source>
</evidence>
<keyword evidence="9" id="KW-0472">Membrane</keyword>
<evidence type="ECO:0000256" key="5">
    <source>
        <dbReference type="ARBA" id="ARBA00022729"/>
    </source>
</evidence>
<keyword evidence="4" id="KW-0479">Metal-binding</keyword>
<dbReference type="PANTHER" id="PTHR33021:SF408">
    <property type="entry name" value="PHYTOCYANIN DOMAIN-CONTAINING PROTEIN"/>
    <property type="match status" value="1"/>
</dbReference>
<evidence type="ECO:0000256" key="6">
    <source>
        <dbReference type="ARBA" id="ARBA00022982"/>
    </source>
</evidence>